<dbReference type="AlphaFoldDB" id="A0A3N6NKE1"/>
<reference evidence="1 2" key="1">
    <citation type="submission" date="2018-11" db="EMBL/GenBank/DDBJ databases">
        <title>Paraburkholderia sp. DHOA04, isolated from soil.</title>
        <authorList>
            <person name="Gao Z.-H."/>
            <person name="Qiu L.-H."/>
            <person name="Fu J.-C."/>
        </authorList>
    </citation>
    <scope>NUCLEOTIDE SEQUENCE [LARGE SCALE GENOMIC DNA]</scope>
    <source>
        <strain evidence="1 2">DHOA04</strain>
    </source>
</reference>
<protein>
    <submittedName>
        <fullName evidence="1">Uncharacterized protein</fullName>
    </submittedName>
</protein>
<gene>
    <name evidence="1" type="ORF">D1Y85_00015</name>
</gene>
<dbReference type="Proteomes" id="UP000272778">
    <property type="component" value="Unassembled WGS sequence"/>
</dbReference>
<sequence>MKITTLVLNVKGEPHFEAVDHLDIDELLTVAKERVQIARDKGVDWTMGAVTFFGGELVKAVNTGEHRDVTKAIIQMVMAAWLLDSLYFGITEIQYRESEFRFVVANDGAVSHTRVPATA</sequence>
<comment type="caution">
    <text evidence="1">The sequence shown here is derived from an EMBL/GenBank/DDBJ whole genome shotgun (WGS) entry which is preliminary data.</text>
</comment>
<dbReference type="OrthoDB" id="7060314at2"/>
<accession>A0A3N6NKE1</accession>
<proteinExistence type="predicted"/>
<evidence type="ECO:0000313" key="1">
    <source>
        <dbReference type="EMBL" id="RQH09592.1"/>
    </source>
</evidence>
<dbReference type="EMBL" id="RQIS01000001">
    <property type="protein sequence ID" value="RQH09592.1"/>
    <property type="molecule type" value="Genomic_DNA"/>
</dbReference>
<organism evidence="1 2">
    <name type="scientific">Paraburkholderia dinghuensis</name>
    <dbReference type="NCBI Taxonomy" id="2305225"/>
    <lineage>
        <taxon>Bacteria</taxon>
        <taxon>Pseudomonadati</taxon>
        <taxon>Pseudomonadota</taxon>
        <taxon>Betaproteobacteria</taxon>
        <taxon>Burkholderiales</taxon>
        <taxon>Burkholderiaceae</taxon>
        <taxon>Paraburkholderia</taxon>
    </lineage>
</organism>
<dbReference type="RefSeq" id="WP_124148998.1">
    <property type="nucleotide sequence ID" value="NZ_RQIS01000001.1"/>
</dbReference>
<name>A0A3N6NKE1_9BURK</name>
<evidence type="ECO:0000313" key="2">
    <source>
        <dbReference type="Proteomes" id="UP000272778"/>
    </source>
</evidence>
<keyword evidence="2" id="KW-1185">Reference proteome</keyword>